<sequence length="51" mass="5910">YLNYLRRATTSLLYKAEGEKPSKKLPGHVAEGYRSHDQIPLFFTKVEKEAQ</sequence>
<accession>A0ACA9SHL5</accession>
<gene>
    <name evidence="1" type="ORF">RPERSI_LOCUS30804</name>
</gene>
<dbReference type="Proteomes" id="UP000789920">
    <property type="component" value="Unassembled WGS sequence"/>
</dbReference>
<keyword evidence="2" id="KW-1185">Reference proteome</keyword>
<organism evidence="1 2">
    <name type="scientific">Racocetra persica</name>
    <dbReference type="NCBI Taxonomy" id="160502"/>
    <lineage>
        <taxon>Eukaryota</taxon>
        <taxon>Fungi</taxon>
        <taxon>Fungi incertae sedis</taxon>
        <taxon>Mucoromycota</taxon>
        <taxon>Glomeromycotina</taxon>
        <taxon>Glomeromycetes</taxon>
        <taxon>Diversisporales</taxon>
        <taxon>Gigasporaceae</taxon>
        <taxon>Racocetra</taxon>
    </lineage>
</organism>
<feature type="non-terminal residue" evidence="1">
    <location>
        <position position="1"/>
    </location>
</feature>
<proteinExistence type="predicted"/>
<comment type="caution">
    <text evidence="1">The sequence shown here is derived from an EMBL/GenBank/DDBJ whole genome shotgun (WGS) entry which is preliminary data.</text>
</comment>
<evidence type="ECO:0000313" key="1">
    <source>
        <dbReference type="EMBL" id="CAG8838776.1"/>
    </source>
</evidence>
<name>A0ACA9SHL5_9GLOM</name>
<reference evidence="1" key="1">
    <citation type="submission" date="2021-06" db="EMBL/GenBank/DDBJ databases">
        <authorList>
            <person name="Kallberg Y."/>
            <person name="Tangrot J."/>
            <person name="Rosling A."/>
        </authorList>
    </citation>
    <scope>NUCLEOTIDE SEQUENCE</scope>
    <source>
        <strain evidence="1">MA461A</strain>
    </source>
</reference>
<dbReference type="EMBL" id="CAJVQC010121615">
    <property type="protein sequence ID" value="CAG8838776.1"/>
    <property type="molecule type" value="Genomic_DNA"/>
</dbReference>
<protein>
    <submittedName>
        <fullName evidence="1">36480_t:CDS:1</fullName>
    </submittedName>
</protein>
<feature type="non-terminal residue" evidence="1">
    <location>
        <position position="51"/>
    </location>
</feature>
<evidence type="ECO:0000313" key="2">
    <source>
        <dbReference type="Proteomes" id="UP000789920"/>
    </source>
</evidence>